<gene>
    <name evidence="6" type="ORF">ACEWY4_020149</name>
</gene>
<feature type="compositionally biased region" description="Low complexity" evidence="4">
    <location>
        <begin position="750"/>
        <end position="768"/>
    </location>
</feature>
<comment type="similarity">
    <text evidence="1">Belongs to the eukaryotic ribosomal protein eS10 family.</text>
</comment>
<protein>
    <recommendedName>
        <fullName evidence="5">Plectin/eS10 N-terminal domain-containing protein</fullName>
    </recommendedName>
</protein>
<feature type="region of interest" description="Disordered" evidence="4">
    <location>
        <begin position="576"/>
        <end position="640"/>
    </location>
</feature>
<evidence type="ECO:0000256" key="2">
    <source>
        <dbReference type="ARBA" id="ARBA00022980"/>
    </source>
</evidence>
<proteinExistence type="inferred from homology"/>
<reference evidence="6 7" key="1">
    <citation type="submission" date="2024-09" db="EMBL/GenBank/DDBJ databases">
        <title>A chromosome-level genome assembly of Gray's grenadier anchovy, Coilia grayii.</title>
        <authorList>
            <person name="Fu Z."/>
        </authorList>
    </citation>
    <scope>NUCLEOTIDE SEQUENCE [LARGE SCALE GENOMIC DNA]</scope>
    <source>
        <strain evidence="6">G4</strain>
        <tissue evidence="6">Muscle</tissue>
    </source>
</reference>
<evidence type="ECO:0000259" key="5">
    <source>
        <dbReference type="Pfam" id="PF03501"/>
    </source>
</evidence>
<feature type="compositionally biased region" description="Basic and acidic residues" evidence="4">
    <location>
        <begin position="769"/>
        <end position="781"/>
    </location>
</feature>
<evidence type="ECO:0000313" key="6">
    <source>
        <dbReference type="EMBL" id="KAL2084631.1"/>
    </source>
</evidence>
<dbReference type="Gene3D" id="1.10.10.10">
    <property type="entry name" value="Winged helix-like DNA-binding domain superfamily/Winged helix DNA-binding domain"/>
    <property type="match status" value="1"/>
</dbReference>
<feature type="region of interest" description="Disordered" evidence="4">
    <location>
        <begin position="706"/>
        <end position="829"/>
    </location>
</feature>
<dbReference type="InterPro" id="IPR005326">
    <property type="entry name" value="Plectin_eS10_N"/>
</dbReference>
<evidence type="ECO:0000256" key="3">
    <source>
        <dbReference type="ARBA" id="ARBA00023274"/>
    </source>
</evidence>
<accession>A0ABD1JD02</accession>
<dbReference type="Proteomes" id="UP001591681">
    <property type="component" value="Unassembled WGS sequence"/>
</dbReference>
<dbReference type="FunFam" id="1.10.10.10:FF:000388">
    <property type="entry name" value="plectin isoform X1"/>
    <property type="match status" value="1"/>
</dbReference>
<dbReference type="EMBL" id="JBHFQA010000017">
    <property type="protein sequence ID" value="KAL2084631.1"/>
    <property type="molecule type" value="Genomic_DNA"/>
</dbReference>
<dbReference type="InterPro" id="IPR036388">
    <property type="entry name" value="WH-like_DNA-bd_sf"/>
</dbReference>
<dbReference type="GO" id="GO:1990904">
    <property type="term" value="C:ribonucleoprotein complex"/>
    <property type="evidence" value="ECO:0007669"/>
    <property type="project" value="UniProtKB-KW"/>
</dbReference>
<evidence type="ECO:0000256" key="1">
    <source>
        <dbReference type="ARBA" id="ARBA00007278"/>
    </source>
</evidence>
<feature type="compositionally biased region" description="Low complexity" evidence="4">
    <location>
        <begin position="715"/>
        <end position="737"/>
    </location>
</feature>
<sequence>MVAGMVMPLADLRAIYELLFREGVMVAKKDKRPQTKHPDIPGVKNLQVIRAMGSLKSRGYVRETFAWRHFYWYLTNEGIVYLRDYLHLPPEIVPTPLQRVRRPAATLALANRAARVQSVEGPTSYVPKPGTRPGAESQEALLERQGYRHKRMGGVAEEVMPFERTPRFRGRPMAVEKEKPKASWDTGDQAQPPLRIGRAFQSEPERVMEQNCVKKITMETASQRPVMDDVSTKSISVFTVQEKIVSGNHTSKTQAVKSTTAFSDLPSSNQAQITAAAVVTAAAVGAGVSSALKAPKEVQKKEVPILVPQETAKLTQTAKSKPEKAAAPMETAAMVEKQKKITAPKTKDQPPKSVETLIETKTITGSVAEIKEVVVKVEPCGTSLQNASLPDKEIMMSSVSAVCLQEGQRTTVAKPEENSPKESTEAVVSVTASTAINTDAAPSKNENNKSSKKKTKVKLTQEPLLEPERAESSTVKNVLESAAELAKPQAEVVVQQKAKVKKGSAGPDMQKPNGTSSLEVTVTSAVSQQAEATPEVKVTEDASLPSAAKQAGPPTVCIEKTVVEQKSCVVELKQGTAKAKGSPVQLTPPPTKPADISPEAEAVSAGTDGQPKVSKSKKKKKTTPTVLDTALTPPPVVEPEPTKVTVTTIKDDHSKSPVPTITNACPQIPSAGMCAEEVCQAAAEHTEAPADKGEVEPALLGAEKIKREVLKEKTSSSQREAPAAAPASAAADSAPKTSPHDEQGEPPSVAQHTADLAASATAAPAATAEPERGERTEEKLPHTQAFEQCEDLQPTPSVITASDPLAAQTQPEDVSHEAKKCEDETDTDAAMRKKIVVVEEVIEVQQIASPTSPGTPPAPAPVPETDELDYDVLEQLAMERALLAGGAMDNQRTLSPDEWDHSLEEPEEKTWPNFQEGLWKFQFYFLSSCPAPVMSLKPLLGPFLGVFTQGGVSR</sequence>
<comment type="caution">
    <text evidence="6">The sequence shown here is derived from an EMBL/GenBank/DDBJ whole genome shotgun (WGS) entry which is preliminary data.</text>
</comment>
<organism evidence="6 7">
    <name type="scientific">Coilia grayii</name>
    <name type="common">Gray's grenadier anchovy</name>
    <dbReference type="NCBI Taxonomy" id="363190"/>
    <lineage>
        <taxon>Eukaryota</taxon>
        <taxon>Metazoa</taxon>
        <taxon>Chordata</taxon>
        <taxon>Craniata</taxon>
        <taxon>Vertebrata</taxon>
        <taxon>Euteleostomi</taxon>
        <taxon>Actinopterygii</taxon>
        <taxon>Neopterygii</taxon>
        <taxon>Teleostei</taxon>
        <taxon>Clupei</taxon>
        <taxon>Clupeiformes</taxon>
        <taxon>Clupeoidei</taxon>
        <taxon>Engraulidae</taxon>
        <taxon>Coilinae</taxon>
        <taxon>Coilia</taxon>
    </lineage>
</organism>
<feature type="region of interest" description="Disordered" evidence="4">
    <location>
        <begin position="434"/>
        <end position="473"/>
    </location>
</feature>
<name>A0ABD1JD02_9TELE</name>
<feature type="domain" description="Plectin/eS10 N-terminal" evidence="5">
    <location>
        <begin position="7"/>
        <end position="99"/>
    </location>
</feature>
<dbReference type="Pfam" id="PF03501">
    <property type="entry name" value="S10_plectin"/>
    <property type="match status" value="1"/>
</dbReference>
<keyword evidence="7" id="KW-1185">Reference proteome</keyword>
<dbReference type="AlphaFoldDB" id="A0ABD1JD02"/>
<dbReference type="PANTHER" id="PTHR12146">
    <property type="entry name" value="40S RIBOSOMAL PROTEIN S10"/>
    <property type="match status" value="1"/>
</dbReference>
<dbReference type="InterPro" id="IPR037447">
    <property type="entry name" value="Ribosomal_eS10"/>
</dbReference>
<keyword evidence="3" id="KW-0687">Ribonucleoprotein</keyword>
<feature type="compositionally biased region" description="Basic and acidic residues" evidence="4">
    <location>
        <begin position="813"/>
        <end position="822"/>
    </location>
</feature>
<feature type="region of interest" description="Disordered" evidence="4">
    <location>
        <begin position="172"/>
        <end position="192"/>
    </location>
</feature>
<evidence type="ECO:0000256" key="4">
    <source>
        <dbReference type="SAM" id="MobiDB-lite"/>
    </source>
</evidence>
<keyword evidence="2" id="KW-0689">Ribosomal protein</keyword>
<dbReference type="PANTHER" id="PTHR12146:SF25">
    <property type="entry name" value="PLECTIN_ES10 N-TERMINAL DOMAIN-CONTAINING PROTEIN"/>
    <property type="match status" value="1"/>
</dbReference>
<evidence type="ECO:0000313" key="7">
    <source>
        <dbReference type="Proteomes" id="UP001591681"/>
    </source>
</evidence>
<dbReference type="GO" id="GO:0005840">
    <property type="term" value="C:ribosome"/>
    <property type="evidence" value="ECO:0007669"/>
    <property type="project" value="UniProtKB-KW"/>
</dbReference>